<dbReference type="RefSeq" id="XP_030856285.1">
    <property type="nucleotide sequence ID" value="XM_031000425.1"/>
</dbReference>
<dbReference type="OrthoDB" id="10051376at2759"/>
<feature type="compositionally biased region" description="Low complexity" evidence="7">
    <location>
        <begin position="566"/>
        <end position="579"/>
    </location>
</feature>
<dbReference type="InterPro" id="IPR041611">
    <property type="entry name" value="SKICH"/>
</dbReference>
<dbReference type="EnsemblMetazoa" id="XM_031000425">
    <property type="protein sequence ID" value="XP_030856285"/>
    <property type="gene ID" value="LOC593945"/>
</dbReference>
<feature type="compositionally biased region" description="Low complexity" evidence="7">
    <location>
        <begin position="617"/>
        <end position="627"/>
    </location>
</feature>
<feature type="compositionally biased region" description="Pro residues" evidence="7">
    <location>
        <begin position="943"/>
        <end position="956"/>
    </location>
</feature>
<dbReference type="PANTHER" id="PTHR31915:SF6">
    <property type="entry name" value="SKICH DOMAIN-CONTAINING PROTEIN"/>
    <property type="match status" value="1"/>
</dbReference>
<evidence type="ECO:0000313" key="9">
    <source>
        <dbReference type="EnsemblMetazoa" id="XP_030856285"/>
    </source>
</evidence>
<evidence type="ECO:0000256" key="4">
    <source>
        <dbReference type="ARBA" id="ARBA00023054"/>
    </source>
</evidence>
<feature type="coiled-coil region" evidence="6">
    <location>
        <begin position="185"/>
        <end position="373"/>
    </location>
</feature>
<dbReference type="Pfam" id="PF17751">
    <property type="entry name" value="SKICH"/>
    <property type="match status" value="1"/>
</dbReference>
<dbReference type="SUPFAM" id="SSF57997">
    <property type="entry name" value="Tropomyosin"/>
    <property type="match status" value="1"/>
</dbReference>
<sequence>MAELRDTDTSPVIQSGVETDISPVIESGPSTHLDDFEEISTNVSEFAQVIFNNVQECYVPGTDLQCNYTLTSAIRPQSRDWIGVFKVGWTSTRQYRAFEWAPTPTQLTDSDEWTQDITFKAYYLPKDEDGEYYQLCYIDSAGKMRGASTPFQFLEQSAEDFVQVLDDSMDILMIHNKSEYCVGELKRVQEEKLEIEEECKSLKEKVIAMETELQEAKDQLDSITQEYESRTLGNKSMEEKLESMTCELAEARERVANLSEEAGNYESSLQQTEGAFMEVVNRELALRNKLDELEKRYTQVVSDRTSLKTQLESTNKNNTEMCEEIDNLKQLLSHSNETHQEVRESEVRVKEQYLKMQQDLQQASVEKEQLQMMECRFSSAESSRVILAKELDSLKMVQEKLSKDLVAAKTQKESLKMALDRQTKEMKEEKKKVQLQSHQSREKQALLVEQISALKDGIQQLAQEKEMACKGTKGSQEAQQIATKDLKDKVRRTQFHCKEEVRRRSELQKKMLAMETSFRDESKELKREVEDLRLRLQMGAEEYKKVYSECRQLEAKMEKRKVMKESTQTMSSSTDSSTSWKDAEKTLSIAKSGEGNGGTLEVVSNSQGSQVTSEQTSQGVQAMSSQASQGSQITNQASQAIQATTGIQVSNLSTQAIQATTNQATQGSQVVGTNKEKSTQSGLPAVATKMEGALQRPGSRDDTFDLKEMHVQMCSLSKALDERKKESDGFKRLYQEEREKSAQLERVWQLKYQSLESKNTEFHDKHNKMLNDYTNMKHSYESLKFDMDSQQRRAAPAAPEPSDRPKQYVNPYAEPASPTQMENGSPDPLNSLYGNPYATSERGLPSALMEVSIDSLDMGSIRYPPDMVEDAVLSDASDSIPPALLPEPLQPDVLQEGKIAAIKMMSSQMEGKNEQTDDDREDAQFVDAQEFPEATSSPNRDPSAPPMPTCPPPPPPALDPKKCPECVIEFPPNYPEEDFVRHVQRHFAKLCPVCQGLLDPQISQIDFQKHVECCLMTRN</sequence>
<evidence type="ECO:0000256" key="1">
    <source>
        <dbReference type="ARBA" id="ARBA00022723"/>
    </source>
</evidence>
<feature type="region of interest" description="Disordered" evidence="7">
    <location>
        <begin position="662"/>
        <end position="682"/>
    </location>
</feature>
<feature type="coiled-coil region" evidence="6">
    <location>
        <begin position="405"/>
        <end position="439"/>
    </location>
</feature>
<feature type="domain" description="UBZ1-type" evidence="8">
    <location>
        <begin position="960"/>
        <end position="986"/>
    </location>
</feature>
<feature type="region of interest" description="Disordered" evidence="7">
    <location>
        <begin position="788"/>
        <end position="833"/>
    </location>
</feature>
<evidence type="ECO:0000256" key="2">
    <source>
        <dbReference type="ARBA" id="ARBA00022771"/>
    </source>
</evidence>
<dbReference type="CDD" id="cd21965">
    <property type="entry name" value="Zn-C2H2_CALCOCO1_TAX1BP1_like"/>
    <property type="match status" value="1"/>
</dbReference>
<dbReference type="GeneID" id="593945"/>
<dbReference type="InParanoid" id="A0A7M7PT07"/>
<dbReference type="Gene3D" id="2.60.40.2840">
    <property type="match status" value="1"/>
</dbReference>
<evidence type="ECO:0000256" key="6">
    <source>
        <dbReference type="SAM" id="Coils"/>
    </source>
</evidence>
<reference evidence="10" key="1">
    <citation type="submission" date="2015-02" db="EMBL/GenBank/DDBJ databases">
        <title>Genome sequencing for Strongylocentrotus purpuratus.</title>
        <authorList>
            <person name="Murali S."/>
            <person name="Liu Y."/>
            <person name="Vee V."/>
            <person name="English A."/>
            <person name="Wang M."/>
            <person name="Skinner E."/>
            <person name="Han Y."/>
            <person name="Muzny D.M."/>
            <person name="Worley K.C."/>
            <person name="Gibbs R.A."/>
        </authorList>
    </citation>
    <scope>NUCLEOTIDE SEQUENCE</scope>
</reference>
<dbReference type="InterPro" id="IPR051002">
    <property type="entry name" value="UBA_autophagy_assoc_protein"/>
</dbReference>
<dbReference type="OMA" id="HTHAMQA"/>
<keyword evidence="4 6" id="KW-0175">Coiled coil</keyword>
<dbReference type="InterPro" id="IPR041641">
    <property type="entry name" value="CALCOCO1/2_Zn_UBZ1"/>
</dbReference>
<feature type="region of interest" description="Disordered" evidence="7">
    <location>
        <begin position="561"/>
        <end position="627"/>
    </location>
</feature>
<dbReference type="AlphaFoldDB" id="A0A7M7PT07"/>
<dbReference type="Proteomes" id="UP000007110">
    <property type="component" value="Unassembled WGS sequence"/>
</dbReference>
<proteinExistence type="predicted"/>
<dbReference type="PROSITE" id="PS51905">
    <property type="entry name" value="ZF_UBZ1"/>
    <property type="match status" value="1"/>
</dbReference>
<evidence type="ECO:0000256" key="7">
    <source>
        <dbReference type="SAM" id="MobiDB-lite"/>
    </source>
</evidence>
<keyword evidence="2 5" id="KW-0863">Zinc-finger</keyword>
<keyword evidence="1" id="KW-0479">Metal-binding</keyword>
<evidence type="ECO:0000256" key="3">
    <source>
        <dbReference type="ARBA" id="ARBA00022833"/>
    </source>
</evidence>
<keyword evidence="3" id="KW-0862">Zinc</keyword>
<dbReference type="GO" id="GO:0008270">
    <property type="term" value="F:zinc ion binding"/>
    <property type="evidence" value="ECO:0007669"/>
    <property type="project" value="UniProtKB-KW"/>
</dbReference>
<accession>A0A7M7PT07</accession>
<protein>
    <recommendedName>
        <fullName evidence="8">UBZ1-type domain-containing protein</fullName>
    </recommendedName>
</protein>
<evidence type="ECO:0000259" key="8">
    <source>
        <dbReference type="PROSITE" id="PS51905"/>
    </source>
</evidence>
<feature type="region of interest" description="Disordered" evidence="7">
    <location>
        <begin position="930"/>
        <end position="956"/>
    </location>
</feature>
<evidence type="ECO:0000256" key="5">
    <source>
        <dbReference type="PROSITE-ProRule" id="PRU01253"/>
    </source>
</evidence>
<dbReference type="FunCoup" id="A0A7M7PT07">
    <property type="interactions" value="747"/>
</dbReference>
<name>A0A7M7PT07_STRPU</name>
<organism evidence="9 10">
    <name type="scientific">Strongylocentrotus purpuratus</name>
    <name type="common">Purple sea urchin</name>
    <dbReference type="NCBI Taxonomy" id="7668"/>
    <lineage>
        <taxon>Eukaryota</taxon>
        <taxon>Metazoa</taxon>
        <taxon>Echinodermata</taxon>
        <taxon>Eleutherozoa</taxon>
        <taxon>Echinozoa</taxon>
        <taxon>Echinoidea</taxon>
        <taxon>Euechinoidea</taxon>
        <taxon>Echinacea</taxon>
        <taxon>Camarodonta</taxon>
        <taxon>Echinidea</taxon>
        <taxon>Strongylocentrotidae</taxon>
        <taxon>Strongylocentrotus</taxon>
    </lineage>
</organism>
<keyword evidence="10" id="KW-1185">Reference proteome</keyword>
<reference evidence="9" key="2">
    <citation type="submission" date="2021-01" db="UniProtKB">
        <authorList>
            <consortium name="EnsemblMetazoa"/>
        </authorList>
    </citation>
    <scope>IDENTIFICATION</scope>
</reference>
<dbReference type="PANTHER" id="PTHR31915">
    <property type="entry name" value="SKICH DOMAIN-CONTAINING PROTEIN"/>
    <property type="match status" value="1"/>
</dbReference>
<feature type="compositionally biased region" description="Polar residues" evidence="7">
    <location>
        <begin position="602"/>
        <end position="616"/>
    </location>
</feature>
<evidence type="ECO:0000313" key="10">
    <source>
        <dbReference type="Proteomes" id="UP000007110"/>
    </source>
</evidence>
<feature type="coiled-coil region" evidence="6">
    <location>
        <begin position="515"/>
        <end position="542"/>
    </location>
</feature>
<dbReference type="Gene3D" id="6.20.250.40">
    <property type="match status" value="1"/>
</dbReference>
<dbReference type="KEGG" id="spu:593945"/>